<reference evidence="7 8" key="1">
    <citation type="journal article" date="2013" name="BMC Genomics">
        <title>Genome sequence and analysis of methylotrophic yeast Hansenula polymorpha DL1.</title>
        <authorList>
            <person name="Ravin N.V."/>
            <person name="Eldarov M.A."/>
            <person name="Kadnikov V.V."/>
            <person name="Beletsky A.V."/>
            <person name="Schneider J."/>
            <person name="Mardanova E.S."/>
            <person name="Smekalova E.M."/>
            <person name="Zvereva M.I."/>
            <person name="Dontsova O.A."/>
            <person name="Mardanov A.V."/>
            <person name="Skryabin K.G."/>
        </authorList>
    </citation>
    <scope>NUCLEOTIDE SEQUENCE [LARGE SCALE GENOMIC DNA]</scope>
    <source>
        <strain evidence="8">ATCC 26012 / BCRC 20466 / JCM 22074 / NRRL Y-7560 / DL-1</strain>
    </source>
</reference>
<dbReference type="InterPro" id="IPR045110">
    <property type="entry name" value="XMAP215"/>
</dbReference>
<feature type="domain" description="TOG" evidence="6">
    <location>
        <begin position="273"/>
        <end position="505"/>
    </location>
</feature>
<dbReference type="eggNOG" id="KOG1820">
    <property type="taxonomic scope" value="Eukaryota"/>
</dbReference>
<evidence type="ECO:0000313" key="7">
    <source>
        <dbReference type="EMBL" id="ESX01301.1"/>
    </source>
</evidence>
<dbReference type="Gene3D" id="1.25.10.10">
    <property type="entry name" value="Leucine-rich Repeat Variant"/>
    <property type="match status" value="2"/>
</dbReference>
<dbReference type="InterPro" id="IPR034085">
    <property type="entry name" value="TOG"/>
</dbReference>
<dbReference type="SUPFAM" id="SSF48371">
    <property type="entry name" value="ARM repeat"/>
    <property type="match status" value="1"/>
</dbReference>
<dbReference type="HOGENOM" id="CLU_008401_1_0_1"/>
<feature type="compositionally biased region" description="Polar residues" evidence="5">
    <location>
        <begin position="538"/>
        <end position="567"/>
    </location>
</feature>
<sequence>MDGGDDTDYKSLPLEERLQHKVWKVRLEAYEEVNSMFQNSSSEDDECFGRFLKSPDLLKKMVMDSNVVAQEAGINAICSFVEFGGSNACIKTRSQVISAIAEKGLASTRAGTKQKSINALLWYIELDSPHPVIESLLPALSAKLPKLVAGVVAALNEIYSNFGCKVCSPKLVLDVIPQLFAHADKNVRAETTNLSITLRSYMGNVFDTIIFEKLKPIQQKDLAKAFDKIEGTPTPKRLLRSHQVQIAEIRTGSDDVSMVDVQEQSSDQLDAFDLVDPVDVLSKIPSDFKLRIESPKWKDRVEVLEETLNEFKHPKLKNDDYMDLIRILSKCLKDANIQVVTLASKIIERLGNGLQQDFHRYVLILISPLLERTKEKKQSVLDAISAALDVCFKFSSLSELLEPTLQYMSHKTPQIRIESSKFLIRCLKQTETVPKKQEVDSIMQISLRLMSDSLAPIRDLACEITATLMKIVGERQLRSYLEGIDSKKTKKIDEYLSSCEVKAIGTKQKSAAAPLQKVSVPTTFHKNGLLDSAMTAGQGRSTTPNLSQISEPSLTSRKLASTSTTIPSKRGPSSPLKSSTGTGKMNLTSRTLKPTSSQSLSRAQYTTPSLNSSERELLESLKAEKLEWSQKRKELQCQLDTKTEEVARLNKKLDEQQVRLTEATMAVKSKDIQISRLHSDLDQSESKIRELQYQLQQALSEKVTVKEEPNDNLKSSLQKLETLDSKSDLNRRISDLSIHNGIEKENYVGFNTGGTTSTRSKFSSGLYDVDSNDDSWRKAAEVTNQLKARIEMMKSKSRTFNQL</sequence>
<dbReference type="OMA" id="ACLNTIM"/>
<dbReference type="Proteomes" id="UP000008673">
    <property type="component" value="Unassembled WGS sequence"/>
</dbReference>
<evidence type="ECO:0000313" key="8">
    <source>
        <dbReference type="Proteomes" id="UP000008673"/>
    </source>
</evidence>
<dbReference type="InterPro" id="IPR048491">
    <property type="entry name" value="XMAP215_CLASP_TOG"/>
</dbReference>
<dbReference type="Pfam" id="PF21042">
    <property type="entry name" value="Stu2_CTS"/>
    <property type="match status" value="1"/>
</dbReference>
<keyword evidence="3" id="KW-0206">Cytoskeleton</keyword>
<dbReference type="GO" id="GO:1990571">
    <property type="term" value="P:meiotic centromere clustering"/>
    <property type="evidence" value="ECO:0007669"/>
    <property type="project" value="UniProtKB-ARBA"/>
</dbReference>
<dbReference type="FunFam" id="1.25.10.10:FF:000019">
    <property type="entry name" value="Cytoskeleton-associated protein 5"/>
    <property type="match status" value="1"/>
</dbReference>
<evidence type="ECO:0000259" key="6">
    <source>
        <dbReference type="SMART" id="SM01349"/>
    </source>
</evidence>
<organism evidence="7 8">
    <name type="scientific">Ogataea parapolymorpha (strain ATCC 26012 / BCRC 20466 / JCM 22074 / NRRL Y-7560 / DL-1)</name>
    <name type="common">Yeast</name>
    <name type="synonym">Hansenula polymorpha</name>
    <dbReference type="NCBI Taxonomy" id="871575"/>
    <lineage>
        <taxon>Eukaryota</taxon>
        <taxon>Fungi</taxon>
        <taxon>Dikarya</taxon>
        <taxon>Ascomycota</taxon>
        <taxon>Saccharomycotina</taxon>
        <taxon>Pichiomycetes</taxon>
        <taxon>Pichiales</taxon>
        <taxon>Pichiaceae</taxon>
        <taxon>Ogataea</taxon>
    </lineage>
</organism>
<dbReference type="InterPro" id="IPR011989">
    <property type="entry name" value="ARM-like"/>
</dbReference>
<dbReference type="InterPro" id="IPR048492">
    <property type="entry name" value="Stu2_CTS"/>
</dbReference>
<dbReference type="STRING" id="871575.W1QI32"/>
<dbReference type="InterPro" id="IPR016024">
    <property type="entry name" value="ARM-type_fold"/>
</dbReference>
<dbReference type="GO" id="GO:0051315">
    <property type="term" value="P:attachment of mitotic spindle microtubules to kinetochore"/>
    <property type="evidence" value="ECO:0007669"/>
    <property type="project" value="UniProtKB-ARBA"/>
</dbReference>
<keyword evidence="8" id="KW-1185">Reference proteome</keyword>
<dbReference type="EMBL" id="AEOI02000005">
    <property type="protein sequence ID" value="ESX01301.1"/>
    <property type="molecule type" value="Genomic_DNA"/>
</dbReference>
<dbReference type="GO" id="GO:0000776">
    <property type="term" value="C:kinetochore"/>
    <property type="evidence" value="ECO:0007669"/>
    <property type="project" value="UniProtKB-ARBA"/>
</dbReference>
<dbReference type="OrthoDB" id="205662at2759"/>
<dbReference type="PANTHER" id="PTHR12609">
    <property type="entry name" value="MICROTUBULE ASSOCIATED PROTEIN XMAP215"/>
    <property type="match status" value="1"/>
</dbReference>
<keyword evidence="2" id="KW-0963">Cytoplasm</keyword>
<dbReference type="GO" id="GO:0051010">
    <property type="term" value="F:microtubule plus-end binding"/>
    <property type="evidence" value="ECO:0007669"/>
    <property type="project" value="InterPro"/>
</dbReference>
<name>W1QI32_OGAPD</name>
<feature type="compositionally biased region" description="Polar residues" evidence="5">
    <location>
        <begin position="575"/>
        <end position="608"/>
    </location>
</feature>
<protein>
    <submittedName>
        <fullName evidence="7">STU2 Microtubule-associated protein of the XMAP215/Dis1 family</fullName>
    </submittedName>
</protein>
<feature type="coiled-coil region" evidence="4">
    <location>
        <begin position="618"/>
        <end position="708"/>
    </location>
</feature>
<evidence type="ECO:0000256" key="3">
    <source>
        <dbReference type="ARBA" id="ARBA00023212"/>
    </source>
</evidence>
<proteinExistence type="predicted"/>
<dbReference type="Pfam" id="PF21041">
    <property type="entry name" value="XMAP215_CLASP_TOG"/>
    <property type="match status" value="2"/>
</dbReference>
<evidence type="ECO:0000256" key="1">
    <source>
        <dbReference type="ARBA" id="ARBA00004317"/>
    </source>
</evidence>
<dbReference type="GO" id="GO:0046785">
    <property type="term" value="P:microtubule polymerization"/>
    <property type="evidence" value="ECO:0007669"/>
    <property type="project" value="InterPro"/>
</dbReference>
<dbReference type="GO" id="GO:0000022">
    <property type="term" value="P:mitotic spindle elongation"/>
    <property type="evidence" value="ECO:0007669"/>
    <property type="project" value="UniProtKB-ARBA"/>
</dbReference>
<dbReference type="GO" id="GO:0061863">
    <property type="term" value="F:microtubule plus end polymerase"/>
    <property type="evidence" value="ECO:0007669"/>
    <property type="project" value="InterPro"/>
</dbReference>
<dbReference type="AlphaFoldDB" id="W1QI32"/>
<comment type="caution">
    <text evidence="7">The sequence shown here is derived from an EMBL/GenBank/DDBJ whole genome shotgun (WGS) entry which is preliminary data.</text>
</comment>
<evidence type="ECO:0000256" key="5">
    <source>
        <dbReference type="SAM" id="MobiDB-lite"/>
    </source>
</evidence>
<dbReference type="GO" id="GO:0044732">
    <property type="term" value="C:mitotic spindle pole body"/>
    <property type="evidence" value="ECO:0007669"/>
    <property type="project" value="UniProtKB-ARBA"/>
</dbReference>
<dbReference type="GO" id="GO:1990498">
    <property type="term" value="C:mitotic spindle microtubule"/>
    <property type="evidence" value="ECO:0007669"/>
    <property type="project" value="UniProtKB-ARBA"/>
</dbReference>
<dbReference type="KEGG" id="opa:HPODL_00699"/>
<accession>W1QI32</accession>
<feature type="region of interest" description="Disordered" evidence="5">
    <location>
        <begin position="534"/>
        <end position="613"/>
    </location>
</feature>
<dbReference type="SMART" id="SM01349">
    <property type="entry name" value="TOG"/>
    <property type="match status" value="2"/>
</dbReference>
<keyword evidence="4" id="KW-0175">Coiled coil</keyword>
<dbReference type="GO" id="GO:0099070">
    <property type="term" value="C:static microtubule bundle"/>
    <property type="evidence" value="ECO:0007669"/>
    <property type="project" value="UniProtKB-ARBA"/>
</dbReference>
<dbReference type="RefSeq" id="XP_013936135.1">
    <property type="nucleotide sequence ID" value="XM_014080660.1"/>
</dbReference>
<gene>
    <name evidence="7" type="ORF">HPODL_00699</name>
</gene>
<dbReference type="GO" id="GO:0030951">
    <property type="term" value="P:establishment or maintenance of microtubule cytoskeleton polarity"/>
    <property type="evidence" value="ECO:0007669"/>
    <property type="project" value="InterPro"/>
</dbReference>
<comment type="subcellular location">
    <subcellularLocation>
        <location evidence="1">Cytoplasm</location>
        <location evidence="1">Cytoskeleton</location>
        <location evidence="1">Microtubule organizing center</location>
        <location evidence="1">Spindle pole body</location>
    </subcellularLocation>
</comment>
<evidence type="ECO:0000256" key="4">
    <source>
        <dbReference type="SAM" id="Coils"/>
    </source>
</evidence>
<feature type="domain" description="TOG" evidence="6">
    <location>
        <begin position="2"/>
        <end position="235"/>
    </location>
</feature>
<dbReference type="GO" id="GO:0005881">
    <property type="term" value="C:cytoplasmic microtubule"/>
    <property type="evidence" value="ECO:0007669"/>
    <property type="project" value="UniProtKB-ARBA"/>
</dbReference>
<evidence type="ECO:0000256" key="2">
    <source>
        <dbReference type="ARBA" id="ARBA00022490"/>
    </source>
</evidence>
<dbReference type="GeneID" id="25770168"/>